<reference evidence="3" key="1">
    <citation type="submission" date="2016-10" db="EMBL/GenBank/DDBJ databases">
        <authorList>
            <person name="Varghese N."/>
            <person name="Submissions S."/>
        </authorList>
    </citation>
    <scope>NUCLEOTIDE SEQUENCE [LARGE SCALE GENOMIC DNA]</scope>
    <source>
        <strain evidence="3">UNC267MFSha1.1M11</strain>
    </source>
</reference>
<dbReference type="InterPro" id="IPR050662">
    <property type="entry name" value="Sec-metab_biosynth-thioest"/>
</dbReference>
<accession>A0A1G4X0E3</accession>
<dbReference type="Proteomes" id="UP000199707">
    <property type="component" value="Unassembled WGS sequence"/>
</dbReference>
<evidence type="ECO:0000313" key="2">
    <source>
        <dbReference type="EMBL" id="SCX33337.1"/>
    </source>
</evidence>
<dbReference type="InterPro" id="IPR001279">
    <property type="entry name" value="Metallo-B-lactamas"/>
</dbReference>
<dbReference type="SUPFAM" id="SSF56281">
    <property type="entry name" value="Metallo-hydrolase/oxidoreductase"/>
    <property type="match status" value="1"/>
</dbReference>
<gene>
    <name evidence="2" type="ORF">SAMN02799620_05920</name>
</gene>
<dbReference type="Pfam" id="PF00753">
    <property type="entry name" value="Lactamase_B"/>
    <property type="match status" value="1"/>
</dbReference>
<evidence type="ECO:0000313" key="3">
    <source>
        <dbReference type="Proteomes" id="UP000199707"/>
    </source>
</evidence>
<dbReference type="SMART" id="SM00849">
    <property type="entry name" value="Lactamase_B"/>
    <property type="match status" value="1"/>
</dbReference>
<organism evidence="2 3">
    <name type="scientific">Mycolicibacterium fluoranthenivorans</name>
    <dbReference type="NCBI Taxonomy" id="258505"/>
    <lineage>
        <taxon>Bacteria</taxon>
        <taxon>Bacillati</taxon>
        <taxon>Actinomycetota</taxon>
        <taxon>Actinomycetes</taxon>
        <taxon>Mycobacteriales</taxon>
        <taxon>Mycobacteriaceae</taxon>
        <taxon>Mycolicibacterium</taxon>
    </lineage>
</organism>
<proteinExistence type="predicted"/>
<protein>
    <submittedName>
        <fullName evidence="2">Glyoxylase, beta-lactamase superfamily II</fullName>
    </submittedName>
</protein>
<dbReference type="RefSeq" id="WP_090364179.1">
    <property type="nucleotide sequence ID" value="NZ_FMUB01000017.1"/>
</dbReference>
<name>A0A1G4X0E3_9MYCO</name>
<dbReference type="STRING" id="1502745.SAMN02799620_05920"/>
<evidence type="ECO:0000259" key="1">
    <source>
        <dbReference type="SMART" id="SM00849"/>
    </source>
</evidence>
<feature type="domain" description="Metallo-beta-lactamase" evidence="1">
    <location>
        <begin position="33"/>
        <end position="246"/>
    </location>
</feature>
<sequence>MSQSSAEMSTSMEKVTDSVTCVALPLPLPDLQVVNSYAVQSPDGVTLIDPGWAYPQSETILLGALDSLGYCARDVRRIVATHQHWDHYSLGVKWRDQYGIELLLGREEQHSIAAFLAQPDVVHPHQVGILREAGAPDLAGEIDSLDWEPYERDVAFAPPDRWLDDGDVIDCGTTQIVVRATPGHTRGHIVLEDAHQGVIFTGDHLLPRITPSIAFERAPGKLPLRSYIDSLNLVLRLPDARMLPAHGTTARTTHARAQELLEHHETRLRQIGDLVVAGSSTALQVASEMRWTRRERTLDELEIVHRMTAVLEVQSHLDLLEVRNVVTCSVVDGVRHFAVH</sequence>
<dbReference type="AlphaFoldDB" id="A0A1G4X0E3"/>
<dbReference type="Gene3D" id="3.60.15.10">
    <property type="entry name" value="Ribonuclease Z/Hydroxyacylglutathione hydrolase-like"/>
    <property type="match status" value="1"/>
</dbReference>
<dbReference type="InterPro" id="IPR036866">
    <property type="entry name" value="RibonucZ/Hydroxyglut_hydro"/>
</dbReference>
<dbReference type="EMBL" id="FMUB01000017">
    <property type="protein sequence ID" value="SCX33337.1"/>
    <property type="molecule type" value="Genomic_DNA"/>
</dbReference>
<dbReference type="PANTHER" id="PTHR23131:SF4">
    <property type="entry name" value="METALLO-BETA-LACTAMASE SUPERFAMILY POTEIN"/>
    <property type="match status" value="1"/>
</dbReference>
<dbReference type="PANTHER" id="PTHR23131">
    <property type="entry name" value="ENDORIBONUCLEASE LACTB2"/>
    <property type="match status" value="1"/>
</dbReference>